<dbReference type="InterPro" id="IPR012816">
    <property type="entry name" value="NADAR"/>
</dbReference>
<accession>A0A2G5TRS3</accession>
<dbReference type="EMBL" id="PDUG01000005">
    <property type="protein sequence ID" value="PIC29948.1"/>
    <property type="molecule type" value="Genomic_DNA"/>
</dbReference>
<dbReference type="InterPro" id="IPR037238">
    <property type="entry name" value="YbiA-like_sf"/>
</dbReference>
<feature type="transmembrane region" description="Helical" evidence="2">
    <location>
        <begin position="276"/>
        <end position="297"/>
    </location>
</feature>
<name>A0A2G5TRS3_9PELO</name>
<dbReference type="OrthoDB" id="206452at2759"/>
<evidence type="ECO:0000313" key="5">
    <source>
        <dbReference type="Proteomes" id="UP000230233"/>
    </source>
</evidence>
<protein>
    <recommendedName>
        <fullName evidence="3">NADAR domain-containing protein</fullName>
    </recommendedName>
</protein>
<gene>
    <name evidence="4" type="primary">Cnig_chr_V.g21355</name>
    <name evidence="4" type="ORF">B9Z55_021355</name>
</gene>
<keyword evidence="2" id="KW-0472">Membrane</keyword>
<dbReference type="AlphaFoldDB" id="A0A2G5TRS3"/>
<feature type="region of interest" description="Disordered" evidence="1">
    <location>
        <begin position="332"/>
        <end position="353"/>
    </location>
</feature>
<organism evidence="4 5">
    <name type="scientific">Caenorhabditis nigoni</name>
    <dbReference type="NCBI Taxonomy" id="1611254"/>
    <lineage>
        <taxon>Eukaryota</taxon>
        <taxon>Metazoa</taxon>
        <taxon>Ecdysozoa</taxon>
        <taxon>Nematoda</taxon>
        <taxon>Chromadorea</taxon>
        <taxon>Rhabditida</taxon>
        <taxon>Rhabditina</taxon>
        <taxon>Rhabditomorpha</taxon>
        <taxon>Rhabditoidea</taxon>
        <taxon>Rhabditidae</taxon>
        <taxon>Peloderinae</taxon>
        <taxon>Caenorhabditis</taxon>
    </lineage>
</organism>
<keyword evidence="5" id="KW-1185">Reference proteome</keyword>
<evidence type="ECO:0000256" key="2">
    <source>
        <dbReference type="SAM" id="Phobius"/>
    </source>
</evidence>
<evidence type="ECO:0000256" key="1">
    <source>
        <dbReference type="SAM" id="MobiDB-lite"/>
    </source>
</evidence>
<dbReference type="Gene3D" id="1.10.357.40">
    <property type="entry name" value="YbiA-like"/>
    <property type="match status" value="1"/>
</dbReference>
<keyword evidence="2" id="KW-1133">Transmembrane helix</keyword>
<proteinExistence type="predicted"/>
<dbReference type="NCBIfam" id="TIGR02464">
    <property type="entry name" value="ribofla_fusion"/>
    <property type="match status" value="1"/>
</dbReference>
<feature type="compositionally biased region" description="Basic and acidic residues" evidence="1">
    <location>
        <begin position="334"/>
        <end position="347"/>
    </location>
</feature>
<feature type="domain" description="NADAR" evidence="3">
    <location>
        <begin position="16"/>
        <end position="171"/>
    </location>
</feature>
<dbReference type="CDD" id="cd15457">
    <property type="entry name" value="NADAR"/>
    <property type="match status" value="1"/>
</dbReference>
<sequence>MPLKIIKHKSPKIVLFYQASCPFSNFHPAQFSTKINGKVLNFNCSEQYFIYQKALLAKDPEGAEEILKMTKPLLMKRAGRSLEMSQEMLEEWSKISENVMYDGCLLKFSKNEDLKLALLRTRGMLLAEASARDRLWGIGLGVNDKRAEDTKQWKGANKLGKVLEKVRDEIWQKSSEEFRKFLENENVSHLKMRSILVLIPLLWALCVAQEEESGKFLDATVDDISTFNRTDCVLFFLAKKQDGREVVMPIEHRPEQYKKWNGRYICLPDKQSHDTFLYIIIAILVALIAFLIIGFFCRENKDRVRSFTHELIPRDWENLGVVRFFRTGSNNQEQRVEIHPPPEEVRLQDQPQV</sequence>
<evidence type="ECO:0000259" key="3">
    <source>
        <dbReference type="Pfam" id="PF08719"/>
    </source>
</evidence>
<keyword evidence="2" id="KW-0812">Transmembrane</keyword>
<dbReference type="STRING" id="1611254.A0A2G5TRS3"/>
<evidence type="ECO:0000313" key="4">
    <source>
        <dbReference type="EMBL" id="PIC29948.1"/>
    </source>
</evidence>
<comment type="caution">
    <text evidence="4">The sequence shown here is derived from an EMBL/GenBank/DDBJ whole genome shotgun (WGS) entry which is preliminary data.</text>
</comment>
<dbReference type="Pfam" id="PF08719">
    <property type="entry name" value="NADAR"/>
    <property type="match status" value="1"/>
</dbReference>
<dbReference type="SUPFAM" id="SSF143990">
    <property type="entry name" value="YbiA-like"/>
    <property type="match status" value="1"/>
</dbReference>
<reference evidence="5" key="1">
    <citation type="submission" date="2017-10" db="EMBL/GenBank/DDBJ databases">
        <title>Rapid genome shrinkage in a self-fertile nematode reveals novel sperm competition proteins.</title>
        <authorList>
            <person name="Yin D."/>
            <person name="Schwarz E.M."/>
            <person name="Thomas C.G."/>
            <person name="Felde R.L."/>
            <person name="Korf I.F."/>
            <person name="Cutter A.D."/>
            <person name="Schartner C.M."/>
            <person name="Ralston E.J."/>
            <person name="Meyer B.J."/>
            <person name="Haag E.S."/>
        </authorList>
    </citation>
    <scope>NUCLEOTIDE SEQUENCE [LARGE SCALE GENOMIC DNA]</scope>
    <source>
        <strain evidence="5">JU1422</strain>
    </source>
</reference>
<dbReference type="Proteomes" id="UP000230233">
    <property type="component" value="Chromosome V"/>
</dbReference>